<accession>A0A1L9VSZ7</accession>
<gene>
    <name evidence="1" type="ORF">ASPGLDRAFT_43514</name>
</gene>
<keyword evidence="2" id="KW-1185">Reference proteome</keyword>
<protein>
    <submittedName>
        <fullName evidence="1">Uncharacterized protein</fullName>
    </submittedName>
</protein>
<dbReference type="EMBL" id="KV878891">
    <property type="protein sequence ID" value="OJJ87041.1"/>
    <property type="molecule type" value="Genomic_DNA"/>
</dbReference>
<dbReference type="OrthoDB" id="538223at2759"/>
<reference evidence="2" key="1">
    <citation type="journal article" date="2017" name="Genome Biol.">
        <title>Comparative genomics reveals high biological diversity and specific adaptations in the industrially and medically important fungal genus Aspergillus.</title>
        <authorList>
            <person name="de Vries R.P."/>
            <person name="Riley R."/>
            <person name="Wiebenga A."/>
            <person name="Aguilar-Osorio G."/>
            <person name="Amillis S."/>
            <person name="Uchima C.A."/>
            <person name="Anderluh G."/>
            <person name="Asadollahi M."/>
            <person name="Askin M."/>
            <person name="Barry K."/>
            <person name="Battaglia E."/>
            <person name="Bayram O."/>
            <person name="Benocci T."/>
            <person name="Braus-Stromeyer S.A."/>
            <person name="Caldana C."/>
            <person name="Canovas D."/>
            <person name="Cerqueira G.C."/>
            <person name="Chen F."/>
            <person name="Chen W."/>
            <person name="Choi C."/>
            <person name="Clum A."/>
            <person name="Dos Santos R.A."/>
            <person name="Damasio A.R."/>
            <person name="Diallinas G."/>
            <person name="Emri T."/>
            <person name="Fekete E."/>
            <person name="Flipphi M."/>
            <person name="Freyberg S."/>
            <person name="Gallo A."/>
            <person name="Gournas C."/>
            <person name="Habgood R."/>
            <person name="Hainaut M."/>
            <person name="Harispe M.L."/>
            <person name="Henrissat B."/>
            <person name="Hilden K.S."/>
            <person name="Hope R."/>
            <person name="Hossain A."/>
            <person name="Karabika E."/>
            <person name="Karaffa L."/>
            <person name="Karanyi Z."/>
            <person name="Krasevec N."/>
            <person name="Kuo A."/>
            <person name="Kusch H."/>
            <person name="LaButti K."/>
            <person name="Lagendijk E.L."/>
            <person name="Lapidus A."/>
            <person name="Levasseur A."/>
            <person name="Lindquist E."/>
            <person name="Lipzen A."/>
            <person name="Logrieco A.F."/>
            <person name="MacCabe A."/>
            <person name="Maekelae M.R."/>
            <person name="Malavazi I."/>
            <person name="Melin P."/>
            <person name="Meyer V."/>
            <person name="Mielnichuk N."/>
            <person name="Miskei M."/>
            <person name="Molnar A.P."/>
            <person name="Mule G."/>
            <person name="Ngan C.Y."/>
            <person name="Orejas M."/>
            <person name="Orosz E."/>
            <person name="Ouedraogo J.P."/>
            <person name="Overkamp K.M."/>
            <person name="Park H.-S."/>
            <person name="Perrone G."/>
            <person name="Piumi F."/>
            <person name="Punt P.J."/>
            <person name="Ram A.F."/>
            <person name="Ramon A."/>
            <person name="Rauscher S."/>
            <person name="Record E."/>
            <person name="Riano-Pachon D.M."/>
            <person name="Robert V."/>
            <person name="Roehrig J."/>
            <person name="Ruller R."/>
            <person name="Salamov A."/>
            <person name="Salih N.S."/>
            <person name="Samson R.A."/>
            <person name="Sandor E."/>
            <person name="Sanguinetti M."/>
            <person name="Schuetze T."/>
            <person name="Sepcic K."/>
            <person name="Shelest E."/>
            <person name="Sherlock G."/>
            <person name="Sophianopoulou V."/>
            <person name="Squina F.M."/>
            <person name="Sun H."/>
            <person name="Susca A."/>
            <person name="Todd R.B."/>
            <person name="Tsang A."/>
            <person name="Unkles S.E."/>
            <person name="van de Wiele N."/>
            <person name="van Rossen-Uffink D."/>
            <person name="Oliveira J.V."/>
            <person name="Vesth T.C."/>
            <person name="Visser J."/>
            <person name="Yu J.-H."/>
            <person name="Zhou M."/>
            <person name="Andersen M.R."/>
            <person name="Archer D.B."/>
            <person name="Baker S.E."/>
            <person name="Benoit I."/>
            <person name="Brakhage A.A."/>
            <person name="Braus G.H."/>
            <person name="Fischer R."/>
            <person name="Frisvad J.C."/>
            <person name="Goldman G.H."/>
            <person name="Houbraken J."/>
            <person name="Oakley B."/>
            <person name="Pocsi I."/>
            <person name="Scazzocchio C."/>
            <person name="Seiboth B."/>
            <person name="vanKuyk P.A."/>
            <person name="Wortman J."/>
            <person name="Dyer P.S."/>
            <person name="Grigoriev I.V."/>
        </authorList>
    </citation>
    <scope>NUCLEOTIDE SEQUENCE [LARGE SCALE GENOMIC DNA]</scope>
    <source>
        <strain evidence="2">CBS 516.65</strain>
    </source>
</reference>
<proteinExistence type="predicted"/>
<organism evidence="1 2">
    <name type="scientific">Aspergillus glaucus CBS 516.65</name>
    <dbReference type="NCBI Taxonomy" id="1160497"/>
    <lineage>
        <taxon>Eukaryota</taxon>
        <taxon>Fungi</taxon>
        <taxon>Dikarya</taxon>
        <taxon>Ascomycota</taxon>
        <taxon>Pezizomycotina</taxon>
        <taxon>Eurotiomycetes</taxon>
        <taxon>Eurotiomycetidae</taxon>
        <taxon>Eurotiales</taxon>
        <taxon>Aspergillaceae</taxon>
        <taxon>Aspergillus</taxon>
        <taxon>Aspergillus subgen. Aspergillus</taxon>
    </lineage>
</organism>
<dbReference type="VEuPathDB" id="FungiDB:ASPGLDRAFT_43514"/>
<name>A0A1L9VSZ7_ASPGL</name>
<sequence>MGNTYPTKEPPPTPDLSLPSHCPELGIYSNTNWDNASFALYTLIDLPHTELQTIATTLEERWMQASDYSDTHLIRIPQTHNFANKTLQDILSVQIAMDKEMTPRSDAGADGDLGWWPNAFIVVVEREWEERGLLFVYADDDEEEVGKKKKKGMFAMDKYFFKPKDAYMMLSSLVFGDEYLERSKELYEIGEDGLTGLEREGVDGY</sequence>
<dbReference type="AlphaFoldDB" id="A0A1L9VSZ7"/>
<evidence type="ECO:0000313" key="1">
    <source>
        <dbReference type="EMBL" id="OJJ87041.1"/>
    </source>
</evidence>
<dbReference type="Proteomes" id="UP000184300">
    <property type="component" value="Unassembled WGS sequence"/>
</dbReference>
<dbReference type="GeneID" id="34462095"/>
<evidence type="ECO:0000313" key="2">
    <source>
        <dbReference type="Proteomes" id="UP000184300"/>
    </source>
</evidence>
<dbReference type="RefSeq" id="XP_022403730.1">
    <property type="nucleotide sequence ID" value="XM_022545834.1"/>
</dbReference>